<accession>S5M065</accession>
<protein>
    <submittedName>
        <fullName evidence="1">Uncharacterized protein</fullName>
    </submittedName>
</protein>
<dbReference type="Proteomes" id="UP000014983">
    <property type="component" value="Chromosome"/>
</dbReference>
<proteinExistence type="predicted"/>
<dbReference type="EMBL" id="CP005076">
    <property type="protein sequence ID" value="AGR42231.1"/>
    <property type="molecule type" value="Genomic_DNA"/>
</dbReference>
<evidence type="ECO:0000313" key="2">
    <source>
        <dbReference type="Proteomes" id="UP000014983"/>
    </source>
</evidence>
<dbReference type="HOGENOM" id="CLU_1561920_0_0_14"/>
<dbReference type="OrthoDB" id="389448at2"/>
<dbReference type="PATRIC" id="fig|1276221.3.peg.524"/>
<gene>
    <name evidence="1" type="ORF">SDIMI_v3c05270</name>
</gene>
<dbReference type="AlphaFoldDB" id="S5M065"/>
<evidence type="ECO:0000313" key="1">
    <source>
        <dbReference type="EMBL" id="AGR42231.1"/>
    </source>
</evidence>
<reference evidence="1 2" key="1">
    <citation type="journal article" date="2013" name="Genome Biol. Evol.">
        <title>Comparison of metabolic capacities and inference of gene content evolution in mosquito-associated Spiroplasma diminutum and S. taiwanense.</title>
        <authorList>
            <person name="Lo W.S."/>
            <person name="Ku C."/>
            <person name="Chen L.L."/>
            <person name="Chang T.H."/>
            <person name="Kuo C.H."/>
        </authorList>
    </citation>
    <scope>NUCLEOTIDE SEQUENCE [LARGE SCALE GENOMIC DNA]</scope>
    <source>
        <strain evidence="1">CUAS-1</strain>
    </source>
</reference>
<organism evidence="1 2">
    <name type="scientific">Spiroplasma diminutum CUAS-1</name>
    <dbReference type="NCBI Taxonomy" id="1276221"/>
    <lineage>
        <taxon>Bacteria</taxon>
        <taxon>Bacillati</taxon>
        <taxon>Mycoplasmatota</taxon>
        <taxon>Mollicutes</taxon>
        <taxon>Entomoplasmatales</taxon>
        <taxon>Spiroplasmataceae</taxon>
        <taxon>Spiroplasma</taxon>
    </lineage>
</organism>
<sequence length="171" mass="20002">MQANNFLKQLSSILSKQGCSQIEFYEPKDVQVMDGNSKIELKEVYKVHYLNGNYKFVNFYFTFDNRDWLVKASNQNSVSHYLDLFGKEKAEREKLLELYLDKPSVLGLNTLIPSLQIGPVLLLEKVTDGQLHIFVHILKNKNMSTQSLTNFDCLFIDTQEEFFNKFLTMWI</sequence>
<dbReference type="KEGG" id="sdi:SDIMI_v3c05270"/>
<dbReference type="InParanoid" id="S5M065"/>
<dbReference type="RefSeq" id="WP_020836463.1">
    <property type="nucleotide sequence ID" value="NC_021833.1"/>
</dbReference>
<keyword evidence="2" id="KW-1185">Reference proteome</keyword>
<name>S5M065_9MOLU</name>